<keyword evidence="2" id="KW-1185">Reference proteome</keyword>
<proteinExistence type="predicted"/>
<protein>
    <submittedName>
        <fullName evidence="1">DOCK7</fullName>
    </submittedName>
</protein>
<comment type="caution">
    <text evidence="1">The sequence shown here is derived from an EMBL/GenBank/DDBJ whole genome shotgun (WGS) entry which is preliminary data.</text>
</comment>
<accession>A0A212CGC5</accession>
<reference evidence="1 2" key="1">
    <citation type="journal article" date="2018" name="Mol. Genet. Genomics">
        <title>The red deer Cervus elaphus genome CerEla1.0: sequencing, annotating, genes, and chromosomes.</title>
        <authorList>
            <person name="Bana N.A."/>
            <person name="Nyiri A."/>
            <person name="Nagy J."/>
            <person name="Frank K."/>
            <person name="Nagy T."/>
            <person name="Steger V."/>
            <person name="Schiller M."/>
            <person name="Lakatos P."/>
            <person name="Sugar L."/>
            <person name="Horn P."/>
            <person name="Barta E."/>
            <person name="Orosz L."/>
        </authorList>
    </citation>
    <scope>NUCLEOTIDE SEQUENCE [LARGE SCALE GENOMIC DNA]</scope>
    <source>
        <strain evidence="1">Hungarian</strain>
    </source>
</reference>
<sequence>MTDLYPGSVLFTVSYGLDRSNSWVNTGGPKAAPWGSNPSPSAESTQVVFMLELFHEELALQWVVCSGSVRESALQQAWFFFELMVSKLNTFCNTVFLIE</sequence>
<evidence type="ECO:0000313" key="1">
    <source>
        <dbReference type="EMBL" id="OWK05071.1"/>
    </source>
</evidence>
<evidence type="ECO:0000313" key="2">
    <source>
        <dbReference type="Proteomes" id="UP000242450"/>
    </source>
</evidence>
<dbReference type="AlphaFoldDB" id="A0A212CGC5"/>
<organism evidence="1 2">
    <name type="scientific">Cervus elaphus hippelaphus</name>
    <name type="common">European red deer</name>
    <dbReference type="NCBI Taxonomy" id="46360"/>
    <lineage>
        <taxon>Eukaryota</taxon>
        <taxon>Metazoa</taxon>
        <taxon>Chordata</taxon>
        <taxon>Craniata</taxon>
        <taxon>Vertebrata</taxon>
        <taxon>Euteleostomi</taxon>
        <taxon>Mammalia</taxon>
        <taxon>Eutheria</taxon>
        <taxon>Laurasiatheria</taxon>
        <taxon>Artiodactyla</taxon>
        <taxon>Ruminantia</taxon>
        <taxon>Pecora</taxon>
        <taxon>Cervidae</taxon>
        <taxon>Cervinae</taxon>
        <taxon>Cervus</taxon>
    </lineage>
</organism>
<dbReference type="Proteomes" id="UP000242450">
    <property type="component" value="Chromosome 20"/>
</dbReference>
<dbReference type="EMBL" id="MKHE01000020">
    <property type="protein sequence ID" value="OWK05071.1"/>
    <property type="molecule type" value="Genomic_DNA"/>
</dbReference>
<dbReference type="OrthoDB" id="47328at2759"/>
<name>A0A212CGC5_CEREH</name>
<gene>
    <name evidence="1" type="ORF">Celaphus_00002472</name>
</gene>